<dbReference type="AlphaFoldDB" id="A0A2V3U5R8"/>
<feature type="domain" description="Heparan-alpha-glucosaminide N-acetyltransferase catalytic" evidence="2">
    <location>
        <begin position="18"/>
        <end position="239"/>
    </location>
</feature>
<sequence>MDLPPTSPAQPHRPPRPRLPLVDVARGVAIVAMVIYHFSWDLSFFGLVATDVATAPGWRLFAQMIAGSFLGLVGVGLVLAHGDGIRWRPFLRRLGLIALAAAAVTLGSYLLFPDSFIFFGILHAIALTSLLGLAFVRLPSIVTAIAAAIAFALPALASSAFFNAPGLLWLGLATRVPSTNDYIPLLPWFGCVLSGIVIAQLLLRRPPLPGWLRQEAPGSVGRGLVFAGRHSLAIYLLHQLVLLGLLWAFVQVAEPARTTPFQRSCARACIDNGSDAATCSRYCSCASDAISRLDMWDKMNANSLQPEERQQLSGAFRQCRAGAERPAP</sequence>
<dbReference type="EMBL" id="QJJK01000007">
    <property type="protein sequence ID" value="PXW57246.1"/>
    <property type="molecule type" value="Genomic_DNA"/>
</dbReference>
<comment type="caution">
    <text evidence="3">The sequence shown here is derived from an EMBL/GenBank/DDBJ whole genome shotgun (WGS) entry which is preliminary data.</text>
</comment>
<feature type="transmembrane region" description="Helical" evidence="1">
    <location>
        <begin position="21"/>
        <end position="40"/>
    </location>
</feature>
<accession>A0A2V3U5R8</accession>
<evidence type="ECO:0000259" key="2">
    <source>
        <dbReference type="Pfam" id="PF07786"/>
    </source>
</evidence>
<evidence type="ECO:0000256" key="1">
    <source>
        <dbReference type="SAM" id="Phobius"/>
    </source>
</evidence>
<gene>
    <name evidence="3" type="ORF">C7450_107287</name>
</gene>
<dbReference type="InterPro" id="IPR012429">
    <property type="entry name" value="HGSNAT_cat"/>
</dbReference>
<evidence type="ECO:0000313" key="4">
    <source>
        <dbReference type="Proteomes" id="UP000248021"/>
    </source>
</evidence>
<feature type="transmembrane region" description="Helical" evidence="1">
    <location>
        <begin position="141"/>
        <end position="162"/>
    </location>
</feature>
<dbReference type="RefSeq" id="WP_170147301.1">
    <property type="nucleotide sequence ID" value="NZ_JAHBRY010000001.1"/>
</dbReference>
<keyword evidence="4" id="KW-1185">Reference proteome</keyword>
<protein>
    <submittedName>
        <fullName evidence="3">Putative membrane protein</fullName>
    </submittedName>
</protein>
<keyword evidence="1" id="KW-0812">Transmembrane</keyword>
<organism evidence="3 4">
    <name type="scientific">Chelatococcus asaccharovorans</name>
    <dbReference type="NCBI Taxonomy" id="28210"/>
    <lineage>
        <taxon>Bacteria</taxon>
        <taxon>Pseudomonadati</taxon>
        <taxon>Pseudomonadota</taxon>
        <taxon>Alphaproteobacteria</taxon>
        <taxon>Hyphomicrobiales</taxon>
        <taxon>Chelatococcaceae</taxon>
        <taxon>Chelatococcus</taxon>
    </lineage>
</organism>
<name>A0A2V3U5R8_9HYPH</name>
<dbReference type="Proteomes" id="UP000248021">
    <property type="component" value="Unassembled WGS sequence"/>
</dbReference>
<feature type="transmembrane region" description="Helical" evidence="1">
    <location>
        <begin position="60"/>
        <end position="82"/>
    </location>
</feature>
<keyword evidence="1" id="KW-0472">Membrane</keyword>
<feature type="transmembrane region" description="Helical" evidence="1">
    <location>
        <begin position="232"/>
        <end position="250"/>
    </location>
</feature>
<keyword evidence="1" id="KW-1133">Transmembrane helix</keyword>
<dbReference type="Pfam" id="PF07786">
    <property type="entry name" value="HGSNAT_cat"/>
    <property type="match status" value="1"/>
</dbReference>
<feature type="transmembrane region" description="Helical" evidence="1">
    <location>
        <begin position="94"/>
        <end position="111"/>
    </location>
</feature>
<evidence type="ECO:0000313" key="3">
    <source>
        <dbReference type="EMBL" id="PXW57246.1"/>
    </source>
</evidence>
<reference evidence="3 4" key="1">
    <citation type="submission" date="2018-05" db="EMBL/GenBank/DDBJ databases">
        <title>Genomic Encyclopedia of Type Strains, Phase IV (KMG-IV): sequencing the most valuable type-strain genomes for metagenomic binning, comparative biology and taxonomic classification.</title>
        <authorList>
            <person name="Goeker M."/>
        </authorList>
    </citation>
    <scope>NUCLEOTIDE SEQUENCE [LARGE SCALE GENOMIC DNA]</scope>
    <source>
        <strain evidence="3 4">DSM 6462</strain>
    </source>
</reference>
<feature type="transmembrane region" description="Helical" evidence="1">
    <location>
        <begin position="117"/>
        <end position="136"/>
    </location>
</feature>
<feature type="transmembrane region" description="Helical" evidence="1">
    <location>
        <begin position="182"/>
        <end position="203"/>
    </location>
</feature>
<proteinExistence type="predicted"/>